<name>A0A557QIH8_9RHOO</name>
<protein>
    <submittedName>
        <fullName evidence="2">Cupin domain-containing protein</fullName>
    </submittedName>
</protein>
<dbReference type="Gene3D" id="2.60.120.10">
    <property type="entry name" value="Jelly Rolls"/>
    <property type="match status" value="1"/>
</dbReference>
<dbReference type="InterPro" id="IPR011051">
    <property type="entry name" value="RmlC_Cupin_sf"/>
</dbReference>
<reference evidence="2 3" key="1">
    <citation type="submission" date="2019-07" db="EMBL/GenBank/DDBJ databases">
        <title>The pathways for chlorine oxyanion respiration interact through the shared metabolite chlorate.</title>
        <authorList>
            <person name="Barnum T.P."/>
            <person name="Cheng Y."/>
            <person name="Hill K.A."/>
            <person name="Lucas L.N."/>
            <person name="Carlson H.K."/>
            <person name="Coates J.D."/>
        </authorList>
    </citation>
    <scope>NUCLEOTIDE SEQUENCE [LARGE SCALE GENOMIC DNA]</scope>
    <source>
        <strain evidence="2 3">SFB-3</strain>
    </source>
</reference>
<evidence type="ECO:0000313" key="2">
    <source>
        <dbReference type="EMBL" id="TVO52677.1"/>
    </source>
</evidence>
<dbReference type="EMBL" id="VMNK01000016">
    <property type="protein sequence ID" value="TVO52677.1"/>
    <property type="molecule type" value="Genomic_DNA"/>
</dbReference>
<dbReference type="Proteomes" id="UP000319502">
    <property type="component" value="Unassembled WGS sequence"/>
</dbReference>
<dbReference type="Pfam" id="PF12973">
    <property type="entry name" value="Cupin_7"/>
    <property type="match status" value="1"/>
</dbReference>
<accession>A0A557QIH8</accession>
<sequence>MTATPIGDFHVAPTDLPWKVLREGYHFKLLRTCPVTGTWVALFRTVAGASVPSHKHIGAAEYFVLKGKIEIRGGAERGGITASAGDYGYEPNGIVHEKTHFPEPCEYLFINHGPLQYLDADGNTAMVLDWIGVQEKWDEAAVAE</sequence>
<gene>
    <name evidence="2" type="ORF">FHP91_17230</name>
</gene>
<comment type="caution">
    <text evidence="2">The sequence shown here is derived from an EMBL/GenBank/DDBJ whole genome shotgun (WGS) entry which is preliminary data.</text>
</comment>
<organism evidence="2 3">
    <name type="scientific">Denitromonas halophila</name>
    <dbReference type="NCBI Taxonomy" id="1629404"/>
    <lineage>
        <taxon>Bacteria</taxon>
        <taxon>Pseudomonadati</taxon>
        <taxon>Pseudomonadota</taxon>
        <taxon>Betaproteobacteria</taxon>
        <taxon>Rhodocyclales</taxon>
        <taxon>Zoogloeaceae</taxon>
        <taxon>Denitromonas</taxon>
    </lineage>
</organism>
<feature type="domain" description="ChrR-like cupin" evidence="1">
    <location>
        <begin position="8"/>
        <end position="116"/>
    </location>
</feature>
<keyword evidence="3" id="KW-1185">Reference proteome</keyword>
<evidence type="ECO:0000313" key="3">
    <source>
        <dbReference type="Proteomes" id="UP000319502"/>
    </source>
</evidence>
<proteinExistence type="predicted"/>
<evidence type="ECO:0000259" key="1">
    <source>
        <dbReference type="Pfam" id="PF12973"/>
    </source>
</evidence>
<dbReference type="CDD" id="cd20302">
    <property type="entry name" value="cupin_DAD"/>
    <property type="match status" value="1"/>
</dbReference>
<dbReference type="InterPro" id="IPR025979">
    <property type="entry name" value="ChrR-like_cupin_dom"/>
</dbReference>
<dbReference type="SUPFAM" id="SSF51182">
    <property type="entry name" value="RmlC-like cupins"/>
    <property type="match status" value="1"/>
</dbReference>
<dbReference type="RefSeq" id="WP_144310766.1">
    <property type="nucleotide sequence ID" value="NZ_VMNK01000016.1"/>
</dbReference>
<dbReference type="InterPro" id="IPR014710">
    <property type="entry name" value="RmlC-like_jellyroll"/>
</dbReference>
<dbReference type="OrthoDB" id="9801227at2"/>
<dbReference type="AlphaFoldDB" id="A0A557QIH8"/>